<reference evidence="3 4" key="1">
    <citation type="journal article" date="2014" name="PLoS Genet.">
        <title>Phylogenetically driven sequencing of extremely halophilic archaea reveals strategies for static and dynamic osmo-response.</title>
        <authorList>
            <person name="Becker E.A."/>
            <person name="Seitzer P.M."/>
            <person name="Tritt A."/>
            <person name="Larsen D."/>
            <person name="Krusor M."/>
            <person name="Yao A.I."/>
            <person name="Wu D."/>
            <person name="Madern D."/>
            <person name="Eisen J.A."/>
            <person name="Darling A.E."/>
            <person name="Facciotti M.T."/>
        </authorList>
    </citation>
    <scope>NUCLEOTIDE SEQUENCE [LARGE SCALE GENOMIC DNA]</scope>
    <source>
        <strain evidence="3 4">DSM 10524</strain>
    </source>
</reference>
<dbReference type="eggNOG" id="arCOG00771">
    <property type="taxonomic scope" value="Archaea"/>
</dbReference>
<dbReference type="PATRIC" id="fig|1227497.3.peg.1964"/>
<dbReference type="InterPro" id="IPR001466">
    <property type="entry name" value="Beta-lactam-related"/>
</dbReference>
<dbReference type="Proteomes" id="UP000011688">
    <property type="component" value="Unassembled WGS sequence"/>
</dbReference>
<evidence type="ECO:0000259" key="2">
    <source>
        <dbReference type="Pfam" id="PF00144"/>
    </source>
</evidence>
<dbReference type="STRING" id="1227497.C491_09539"/>
<dbReference type="InterPro" id="IPR012338">
    <property type="entry name" value="Beta-lactam/transpept-like"/>
</dbReference>
<feature type="domain" description="Beta-lactamase-related" evidence="2">
    <location>
        <begin position="61"/>
        <end position="387"/>
    </location>
</feature>
<dbReference type="PANTHER" id="PTHR43319">
    <property type="entry name" value="BETA-LACTAMASE-RELATED"/>
    <property type="match status" value="1"/>
</dbReference>
<dbReference type="PANTHER" id="PTHR43319:SF3">
    <property type="entry name" value="BETA-LACTAMASE-RELATED DOMAIN-CONTAINING PROTEIN"/>
    <property type="match status" value="1"/>
</dbReference>
<evidence type="ECO:0000313" key="3">
    <source>
        <dbReference type="EMBL" id="ELY58027.1"/>
    </source>
</evidence>
<dbReference type="Gene3D" id="3.40.710.10">
    <property type="entry name" value="DD-peptidase/beta-lactamase superfamily"/>
    <property type="match status" value="1"/>
</dbReference>
<protein>
    <submittedName>
        <fullName evidence="3">Beta-lactamase</fullName>
    </submittedName>
</protein>
<organism evidence="3 4">
    <name type="scientific">Natronococcus amylolyticus DSM 10524</name>
    <dbReference type="NCBI Taxonomy" id="1227497"/>
    <lineage>
        <taxon>Archaea</taxon>
        <taxon>Methanobacteriati</taxon>
        <taxon>Methanobacteriota</taxon>
        <taxon>Stenosarchaea group</taxon>
        <taxon>Halobacteria</taxon>
        <taxon>Halobacteriales</taxon>
        <taxon>Natrialbaceae</taxon>
        <taxon>Natronococcus</taxon>
    </lineage>
</organism>
<dbReference type="EMBL" id="AOIB01000021">
    <property type="protein sequence ID" value="ELY58027.1"/>
    <property type="molecule type" value="Genomic_DNA"/>
</dbReference>
<feature type="region of interest" description="Disordered" evidence="1">
    <location>
        <begin position="19"/>
        <end position="40"/>
    </location>
</feature>
<name>L9X8X0_9EURY</name>
<sequence>MLSAVGTAGIAGLTGKGGATRGSLARGDEPGAGSDEPAIVPDGVERIGRTFEYHLELGLHHGAQLSVWEDGELVADLADGVDGPDGDEVTDDSRFLLFSCTKPYAAACLHVLADHGEIGFDDRVVDYWPEYAESGSPKAETTIRHVLSHQAGIPAVDVDETPELWDDPREIDCAVEEADLAFEPGETAQYHVFSFGWIIAGLVRRIDGRRIDRFAREEVFEPLGMDRTHIGLPEDEPDDVATLVGFEPFDRVGEPEPIVGYTTEEAAAEFNREDVQRSVVPGATGVGTAGDLARFYACYVNGGELEGTRLLETETVDEAAAPQAEVGPEGGVGTAQRYGLGFQLGGTVPDRHGVPDPAATYGHAGLGSSISWADPEDGLAFAYVTNGIRDAYEHDVRMATMGETARAESR</sequence>
<dbReference type="InterPro" id="IPR052907">
    <property type="entry name" value="Beta-lactamase/esterase"/>
</dbReference>
<keyword evidence="4" id="KW-1185">Reference proteome</keyword>
<dbReference type="AlphaFoldDB" id="L9X8X0"/>
<evidence type="ECO:0000313" key="4">
    <source>
        <dbReference type="Proteomes" id="UP000011688"/>
    </source>
</evidence>
<comment type="caution">
    <text evidence="3">The sequence shown here is derived from an EMBL/GenBank/DDBJ whole genome shotgun (WGS) entry which is preliminary data.</text>
</comment>
<evidence type="ECO:0000256" key="1">
    <source>
        <dbReference type="SAM" id="MobiDB-lite"/>
    </source>
</evidence>
<proteinExistence type="predicted"/>
<gene>
    <name evidence="3" type="ORF">C491_09539</name>
</gene>
<accession>L9X8X0</accession>
<dbReference type="Pfam" id="PF00144">
    <property type="entry name" value="Beta-lactamase"/>
    <property type="match status" value="1"/>
</dbReference>
<dbReference type="SUPFAM" id="SSF56601">
    <property type="entry name" value="beta-lactamase/transpeptidase-like"/>
    <property type="match status" value="1"/>
</dbReference>